<proteinExistence type="predicted"/>
<evidence type="ECO:0000313" key="1">
    <source>
        <dbReference type="Proteomes" id="UP000095286"/>
    </source>
</evidence>
<sequence length="1006" mass="112180">MGIKFNLILVCILLAFASFLIAQDANATIPSTTKEEVTSEIMKESTISLSETTTPPTPEGKTLGEEGIDDDDDVVSKNTTDIAVEAPMTITKNKETGETKDPFEVPKEPFTSPEPSNVQVTDKITESLIEKETTQEIEKAITTSGDITSEQTTVATTVEVTEKESTIEKVDAVKKDIVPEHFHAHKINRVNFDDLSVEDYHDVVEQTKPDTIDDAAIDQLVDKFLNTGSIGNDPNKPREHINKKAYELVNTSKYWSTEDIKEPSSIKSEEEAAAWLKGYNKEGKKVLKEVSISTWEYFTSVTPRTKVALTEAEEVLGMFLSSSSKQAKQFDVKSFGDASIIKQLRLITVDGIQALGEEKLAEHDTCLSEINKIFVNTDICEDKKQTKCMYKITDLSTVIPSEADVSKLRNYWASFRQRASKETKGNYTKLVGILNESAKAGGYENTAALWNSPFDLSNRDTKPEFDLMNEIQGVQGKAMPLYKEIHAYVRHYLPAIYPNETSITRDGPIPAHLLKSYNGDDWSTMYEETKPLDEMEDIEIDVMSGLHSKNMSVKGMFTSAYRYFKFLGFSKAPKSLWTKSIFSKVWSNNMICNPSTSMDMNDNVDYRIKTCEVVGLKGFKEAHKLIADMYYQYVSKVQPLLLRDSPNPSFKSALSNAISIAAGNVDYLKSLGLLSAEFTISENAKINGLYKEAVEQFVKLPTYLIADLWRQDLFKGKLPETEWNKHWWMLKNNLQGLKSPLEDDTKDNDLLVNTFVTQKHSPAIRHHISYVMQFQILRAFCPNVPAAKLYNGCVLEKDIMSKIEIIMKEGASIDYLTALEMITGDRKLDSTPMLEYFSPLFEWLKKYNKDKKLFVGWDGKGEAFNPDEVPKIGSVQSGVNNNEFNNGGAIAFPGQDCTKGQDCLLESTCNGTICACNAGLYTLVVADTYSCVPGDPNKAGFGDGKGGLIIGIFNRSGVETTLQDATTTTPVQPTTVVTPKKTNEGSVAKYCFSLMSFAIIASIFWA</sequence>
<protein>
    <submittedName>
        <fullName evidence="2">Angiotensin-converting enzyme</fullName>
    </submittedName>
</protein>
<reference evidence="2" key="1">
    <citation type="submission" date="2016-11" db="UniProtKB">
        <authorList>
            <consortium name="WormBaseParasite"/>
        </authorList>
    </citation>
    <scope>IDENTIFICATION</scope>
    <source>
        <strain evidence="2">KR3021</strain>
    </source>
</reference>
<dbReference type="Proteomes" id="UP000095286">
    <property type="component" value="Unplaced"/>
</dbReference>
<name>A0AC35U5K0_9BILA</name>
<organism evidence="1 2">
    <name type="scientific">Rhabditophanes sp. KR3021</name>
    <dbReference type="NCBI Taxonomy" id="114890"/>
    <lineage>
        <taxon>Eukaryota</taxon>
        <taxon>Metazoa</taxon>
        <taxon>Ecdysozoa</taxon>
        <taxon>Nematoda</taxon>
        <taxon>Chromadorea</taxon>
        <taxon>Rhabditida</taxon>
        <taxon>Tylenchina</taxon>
        <taxon>Panagrolaimomorpha</taxon>
        <taxon>Strongyloidoidea</taxon>
        <taxon>Alloionematidae</taxon>
        <taxon>Rhabditophanes</taxon>
    </lineage>
</organism>
<evidence type="ECO:0000313" key="2">
    <source>
        <dbReference type="WBParaSite" id="RSKR_0000810100.1"/>
    </source>
</evidence>
<accession>A0AC35U5K0</accession>
<dbReference type="WBParaSite" id="RSKR_0000810100.1">
    <property type="protein sequence ID" value="RSKR_0000810100.1"/>
    <property type="gene ID" value="RSKR_0000810100"/>
</dbReference>